<comment type="caution">
    <text evidence="2">The sequence shown here is derived from an EMBL/GenBank/DDBJ whole genome shotgun (WGS) entry which is preliminary data.</text>
</comment>
<organism evidence="2 3">
    <name type="scientific">Pythium oligandrum</name>
    <name type="common">Mycoparasitic fungus</name>
    <dbReference type="NCBI Taxonomy" id="41045"/>
    <lineage>
        <taxon>Eukaryota</taxon>
        <taxon>Sar</taxon>
        <taxon>Stramenopiles</taxon>
        <taxon>Oomycota</taxon>
        <taxon>Peronosporomycetes</taxon>
        <taxon>Pythiales</taxon>
        <taxon>Pythiaceae</taxon>
        <taxon>Pythium</taxon>
    </lineage>
</organism>
<feature type="compositionally biased region" description="Acidic residues" evidence="1">
    <location>
        <begin position="144"/>
        <end position="159"/>
    </location>
</feature>
<feature type="region of interest" description="Disordered" evidence="1">
    <location>
        <begin position="410"/>
        <end position="435"/>
    </location>
</feature>
<feature type="compositionally biased region" description="Basic and acidic residues" evidence="1">
    <location>
        <begin position="248"/>
        <end position="264"/>
    </location>
</feature>
<feature type="compositionally biased region" description="Low complexity" evidence="1">
    <location>
        <begin position="9"/>
        <end position="19"/>
    </location>
</feature>
<feature type="compositionally biased region" description="Basic residues" evidence="1">
    <location>
        <begin position="496"/>
        <end position="508"/>
    </location>
</feature>
<dbReference type="EMBL" id="SPLM01000149">
    <property type="protein sequence ID" value="TMW55073.1"/>
    <property type="molecule type" value="Genomic_DNA"/>
</dbReference>
<dbReference type="Proteomes" id="UP000794436">
    <property type="component" value="Unassembled WGS sequence"/>
</dbReference>
<feature type="region of interest" description="Disordered" evidence="1">
    <location>
        <begin position="493"/>
        <end position="665"/>
    </location>
</feature>
<reference evidence="2" key="1">
    <citation type="submission" date="2019-03" db="EMBL/GenBank/DDBJ databases">
        <title>Long read genome sequence of the mycoparasitic Pythium oligandrum ATCC 38472 isolated from sugarbeet rhizosphere.</title>
        <authorList>
            <person name="Gaulin E."/>
        </authorList>
    </citation>
    <scope>NUCLEOTIDE SEQUENCE</scope>
    <source>
        <strain evidence="2">ATCC 38472_TT</strain>
    </source>
</reference>
<name>A0A8K1C2B0_PYTOL</name>
<proteinExistence type="predicted"/>
<sequence>MTRRGGGSTATAATGASARHGNASQLEKLREDLLRALQSTIVDTVDTVCEDYEESFAVQAATQERNPLKKGKIKELGPDELPEYDLYRACCNRLVTYIAENMVTSVDFAQQMDRLILACHSNASEKVLRTVVTKSLWFHRKDEDEGGDAEEDEDDDEVVEVPPPARGLRESTVRSKKRRASAPMPVTHSHAAPAPTPKRARKDTNPTRIPPRKAQYKSEEDEEEQHEEEELEQRRRTPKPRRQNHVQMNKDEIESKKYVEKPGFEEEEEEEDEDDVVIVEKDAATQPHYGNNDELLKFKDAIGDMCYEDRRTPVQTKFFKDRLRKSIEFVDALLCRPPPGKVCNRQCKKIRSQMCNNDLPCRNKNCRIWHDVEAHTDHCTNKKCEFRTRIMLRETLHKIDHKKLEIEQNTAEVQSRKRELRRLQEEDEGDDDRENAIERRLLENEIAEFEVDIEDAEKEIAVYIATKKAYWASLNDIGITVDDDDADKFPDYHTHYGSKKAPAKKKAPSRPQREASDVNAAVLSPRAERSRRRRSGSGQLTDGEDQPGKPTVAVGSDVPRQRITRRSTTQSLQAMSNGVIELDEGEDAEHKANQSAEEDSEMYSYRPPNEPPASELTEDKSEESVEQPIQSTETAEEGASGEPVTSTTEDNVADSDMVDPGDVTSRVQELTTTTEMDSAAPVEASITVNDSVENGRAATEPEASANQELNQSSPVEAEALNAEALPGDIPDGSTTEQMNAAVEAFNAVIENAGTSVSGLE</sequence>
<accession>A0A8K1C2B0</accession>
<feature type="region of interest" description="Disordered" evidence="1">
    <location>
        <begin position="689"/>
        <end position="732"/>
    </location>
</feature>
<feature type="region of interest" description="Disordered" evidence="1">
    <location>
        <begin position="1"/>
        <end position="22"/>
    </location>
</feature>
<evidence type="ECO:0000256" key="1">
    <source>
        <dbReference type="SAM" id="MobiDB-lite"/>
    </source>
</evidence>
<keyword evidence="3" id="KW-1185">Reference proteome</keyword>
<dbReference type="AlphaFoldDB" id="A0A8K1C2B0"/>
<feature type="compositionally biased region" description="Polar residues" evidence="1">
    <location>
        <begin position="704"/>
        <end position="714"/>
    </location>
</feature>
<feature type="compositionally biased region" description="Basic and acidic residues" evidence="1">
    <location>
        <begin position="414"/>
        <end position="424"/>
    </location>
</feature>
<gene>
    <name evidence="2" type="ORF">Poli38472_013835</name>
</gene>
<dbReference type="OrthoDB" id="110220at2759"/>
<protein>
    <submittedName>
        <fullName evidence="2">Uncharacterized protein</fullName>
    </submittedName>
</protein>
<feature type="compositionally biased region" description="Acidic residues" evidence="1">
    <location>
        <begin position="219"/>
        <end position="231"/>
    </location>
</feature>
<feature type="region of interest" description="Disordered" evidence="1">
    <location>
        <begin position="142"/>
        <end position="275"/>
    </location>
</feature>
<evidence type="ECO:0000313" key="3">
    <source>
        <dbReference type="Proteomes" id="UP000794436"/>
    </source>
</evidence>
<feature type="compositionally biased region" description="Acidic residues" evidence="1">
    <location>
        <begin position="265"/>
        <end position="275"/>
    </location>
</feature>
<evidence type="ECO:0000313" key="2">
    <source>
        <dbReference type="EMBL" id="TMW55073.1"/>
    </source>
</evidence>